<feature type="binding site" description="in other chain" evidence="4">
    <location>
        <begin position="225"/>
        <end position="228"/>
    </location>
    <ligand>
        <name>dUMP</name>
        <dbReference type="ChEBI" id="CHEBI:246422"/>
        <note>ligand shared between dimeric partners</note>
    </ligand>
</feature>
<dbReference type="Proteomes" id="UP000254260">
    <property type="component" value="Unassembled WGS sequence"/>
</dbReference>
<accession>A0A379PNE8</accession>
<dbReference type="PANTHER" id="PTHR11548:SF1">
    <property type="entry name" value="THYMIDYLATE SYNTHASE 1"/>
    <property type="match status" value="1"/>
</dbReference>
<dbReference type="PANTHER" id="PTHR11548">
    <property type="entry name" value="THYMIDYLATE SYNTHASE 1"/>
    <property type="match status" value="1"/>
</dbReference>
<dbReference type="GO" id="GO:0006235">
    <property type="term" value="P:dTTP biosynthetic process"/>
    <property type="evidence" value="ECO:0007669"/>
    <property type="project" value="UniProtKB-UniRule"/>
</dbReference>
<comment type="pathway">
    <text evidence="4">Pyrimidine metabolism; dTTP biosynthesis.</text>
</comment>
<dbReference type="InterPro" id="IPR023451">
    <property type="entry name" value="Thymidate_synth/dCMP_Mease_dom"/>
</dbReference>
<evidence type="ECO:0000256" key="1">
    <source>
        <dbReference type="ARBA" id="ARBA00011947"/>
    </source>
</evidence>
<dbReference type="SUPFAM" id="SSF55831">
    <property type="entry name" value="Thymidylate synthase/dCMP hydroxymethylase"/>
    <property type="match status" value="1"/>
</dbReference>
<evidence type="ECO:0000313" key="7">
    <source>
        <dbReference type="Proteomes" id="UP000254260"/>
    </source>
</evidence>
<feature type="binding site" description="in other chain" evidence="4">
    <location>
        <begin position="266"/>
        <end position="268"/>
    </location>
    <ligand>
        <name>dUMP</name>
        <dbReference type="ChEBI" id="CHEBI:246422"/>
        <note>ligand shared between dimeric partners</note>
    </ligand>
</feature>
<proteinExistence type="inferred from homology"/>
<dbReference type="OrthoDB" id="9774633at2"/>
<dbReference type="GO" id="GO:0006231">
    <property type="term" value="P:dTMP biosynthetic process"/>
    <property type="evidence" value="ECO:0007669"/>
    <property type="project" value="UniProtKB-UniRule"/>
</dbReference>
<organism evidence="6 7">
    <name type="scientific">Ectopseudomonas mendocina</name>
    <name type="common">Pseudomonas mendocina</name>
    <dbReference type="NCBI Taxonomy" id="300"/>
    <lineage>
        <taxon>Bacteria</taxon>
        <taxon>Pseudomonadati</taxon>
        <taxon>Pseudomonadota</taxon>
        <taxon>Gammaproteobacteria</taxon>
        <taxon>Pseudomonadales</taxon>
        <taxon>Pseudomonadaceae</taxon>
        <taxon>Ectopseudomonas</taxon>
    </lineage>
</organism>
<feature type="domain" description="Thymidylate synthase/dCMP hydroxymethylase" evidence="5">
    <location>
        <begin position="5"/>
        <end position="327"/>
    </location>
</feature>
<feature type="active site" description="Nucleophile" evidence="4">
    <location>
        <position position="162"/>
    </location>
</feature>
<dbReference type="GO" id="GO:0004799">
    <property type="term" value="F:thymidylate synthase activity"/>
    <property type="evidence" value="ECO:0007669"/>
    <property type="project" value="UniProtKB-UniRule"/>
</dbReference>
<dbReference type="InterPro" id="IPR045097">
    <property type="entry name" value="Thymidate_synth/dCMP_Mease"/>
</dbReference>
<evidence type="ECO:0000256" key="2">
    <source>
        <dbReference type="ARBA" id="ARBA00022603"/>
    </source>
</evidence>
<comment type="subunit">
    <text evidence="4">Homodimer.</text>
</comment>
<evidence type="ECO:0000313" key="6">
    <source>
        <dbReference type="EMBL" id="SUE95865.1"/>
    </source>
</evidence>
<comment type="similarity">
    <text evidence="4">Belongs to the thymidylate synthase family. Bacterial-type ThyA subfamily.</text>
</comment>
<keyword evidence="4" id="KW-0545">Nucleotide biosynthesis</keyword>
<dbReference type="EMBL" id="UGUU01000002">
    <property type="protein sequence ID" value="SUE95865.1"/>
    <property type="molecule type" value="Genomic_DNA"/>
</dbReference>
<comment type="function">
    <text evidence="4">Catalyzes the reductive methylation of 2'-deoxyuridine-5'-monophosphate (dUMP) to 2'-deoxythymidine-5'-monophosphate (dTMP) while utilizing 5,10-methylenetetrahydrofolate (mTHF) as the methyl donor and reductant in the reaction, yielding dihydrofolate (DHF) as a by-product. This enzymatic reaction provides an intracellular de novo source of dTMP, an essential precursor for DNA biosynthesis.</text>
</comment>
<dbReference type="HAMAP" id="MF_00008">
    <property type="entry name" value="Thymidy_synth_bact"/>
    <property type="match status" value="1"/>
</dbReference>
<evidence type="ECO:0000259" key="5">
    <source>
        <dbReference type="Pfam" id="PF00303"/>
    </source>
</evidence>
<feature type="binding site" description="in other chain" evidence="4">
    <location>
        <position position="236"/>
    </location>
    <ligand>
        <name>dUMP</name>
        <dbReference type="ChEBI" id="CHEBI:246422"/>
        <note>ligand shared between dimeric partners</note>
    </ligand>
</feature>
<dbReference type="GO" id="GO:0005829">
    <property type="term" value="C:cytosol"/>
    <property type="evidence" value="ECO:0007669"/>
    <property type="project" value="TreeGrafter"/>
</dbReference>
<reference evidence="6 7" key="1">
    <citation type="submission" date="2018-06" db="EMBL/GenBank/DDBJ databases">
        <authorList>
            <consortium name="Pathogen Informatics"/>
            <person name="Doyle S."/>
        </authorList>
    </citation>
    <scope>NUCLEOTIDE SEQUENCE [LARGE SCALE GENOMIC DNA]</scope>
    <source>
        <strain evidence="6 7">NCTC10899</strain>
    </source>
</reference>
<dbReference type="Gene3D" id="3.30.572.10">
    <property type="entry name" value="Thymidylate synthase/dCMP hydroxymethylase domain"/>
    <property type="match status" value="1"/>
</dbReference>
<comment type="catalytic activity">
    <reaction evidence="4">
        <text>dUMP + (6R)-5,10-methylene-5,6,7,8-tetrahydrofolate = 7,8-dihydrofolate + dTMP</text>
        <dbReference type="Rhea" id="RHEA:12104"/>
        <dbReference type="ChEBI" id="CHEBI:15636"/>
        <dbReference type="ChEBI" id="CHEBI:57451"/>
        <dbReference type="ChEBI" id="CHEBI:63528"/>
        <dbReference type="ChEBI" id="CHEBI:246422"/>
        <dbReference type="EC" id="2.1.1.45"/>
    </reaction>
</comment>
<evidence type="ECO:0000256" key="4">
    <source>
        <dbReference type="HAMAP-Rule" id="MF_00008"/>
    </source>
</evidence>
<keyword evidence="4" id="KW-0963">Cytoplasm</keyword>
<feature type="binding site" evidence="4">
    <location>
        <position position="326"/>
    </location>
    <ligand>
        <name>(6R)-5,10-methylene-5,6,7,8-tetrahydrofolate</name>
        <dbReference type="ChEBI" id="CHEBI:15636"/>
    </ligand>
</feature>
<gene>
    <name evidence="6" type="primary">thyA_2</name>
    <name evidence="4" type="synonym">thyA</name>
    <name evidence="6" type="ORF">NCTC10899_05106</name>
</gene>
<name>A0A379PNE8_ECTME</name>
<dbReference type="Pfam" id="PF00303">
    <property type="entry name" value="Thymidylat_synt"/>
    <property type="match status" value="1"/>
</dbReference>
<feature type="binding site" evidence="4">
    <location>
        <position position="228"/>
    </location>
    <ligand>
        <name>(6R)-5,10-methylene-5,6,7,8-tetrahydrofolate</name>
        <dbReference type="ChEBI" id="CHEBI:15636"/>
    </ligand>
</feature>
<evidence type="ECO:0000256" key="3">
    <source>
        <dbReference type="ARBA" id="ARBA00022679"/>
    </source>
</evidence>
<dbReference type="InterPro" id="IPR000398">
    <property type="entry name" value="Thymidylate_synthase"/>
</dbReference>
<feature type="binding site" description="in other chain" evidence="4">
    <location>
        <position position="23"/>
    </location>
    <ligand>
        <name>dUMP</name>
        <dbReference type="ChEBI" id="CHEBI:246422"/>
        <note>ligand shared between dimeric partners</note>
    </ligand>
</feature>
<sequence length="327" mass="37746">MFDHEYLGRLQAVDMLGKERLDRTGTGTKSVFSLTMDFDIRRDFPLLTSKKVHWPSIVHELLWFLKGDTNIKYLNENGVKIWNEWADENGDLGPVYGAQWRSWECPGVGVVVDQIADLVWNLKHNPFSRRHIVSAWNPAVLPDPDDSPKANATRGLQALPPCHTLFQFFVEELNYAERLRLSGLYGMDWGNHTRVMTEETTNQEMAMMDEAGVPRLGLSCQLYQRSADMFLGVPFNIASYSLLTYLVAKTVDMHPMNFHWVGGDCHIYSNHYEQVNEQLRRLEEGHIPRPPQVRIKTKRERLEDYTFDDIELVDYHPMPAIKAPIAV</sequence>
<dbReference type="GO" id="GO:0032259">
    <property type="term" value="P:methylation"/>
    <property type="evidence" value="ECO:0007669"/>
    <property type="project" value="UniProtKB-KW"/>
</dbReference>
<dbReference type="UniPathway" id="UPA00575"/>
<dbReference type="AlphaFoldDB" id="A0A379PNE8"/>
<dbReference type="RefSeq" id="WP_115292724.1">
    <property type="nucleotide sequence ID" value="NZ_UGUU01000002.1"/>
</dbReference>
<comment type="subcellular location">
    <subcellularLocation>
        <location evidence="4">Cytoplasm</location>
    </subcellularLocation>
</comment>
<dbReference type="NCBIfam" id="TIGR03284">
    <property type="entry name" value="thym_sym"/>
    <property type="match status" value="1"/>
</dbReference>
<dbReference type="InterPro" id="IPR036926">
    <property type="entry name" value="Thymidate_synth/dCMP_Mease_sf"/>
</dbReference>
<keyword evidence="2 4" id="KW-0489">Methyltransferase</keyword>
<keyword evidence="3 4" id="KW-0808">Transferase</keyword>
<feature type="binding site" evidence="4">
    <location>
        <position position="53"/>
    </location>
    <ligand>
        <name>(6R)-5,10-methylene-5,6,7,8-tetrahydrofolate</name>
        <dbReference type="ChEBI" id="CHEBI:15636"/>
    </ligand>
</feature>
<dbReference type="EC" id="2.1.1.45" evidence="1 4"/>
<protein>
    <recommendedName>
        <fullName evidence="1 4">Thymidylate synthase</fullName>
        <shortName evidence="4">TS</shortName>
        <shortName evidence="4">TSase</shortName>
        <ecNumber evidence="1 4">2.1.1.45</ecNumber>
    </recommendedName>
</protein>
<dbReference type="CDD" id="cd00351">
    <property type="entry name" value="TS_Pyrimidine_HMase"/>
    <property type="match status" value="1"/>
</dbReference>
<dbReference type="PRINTS" id="PR00108">
    <property type="entry name" value="THYMDSNTHASE"/>
</dbReference>
<feature type="binding site" evidence="4">
    <location>
        <begin position="129"/>
        <end position="130"/>
    </location>
    <ligand>
        <name>dUMP</name>
        <dbReference type="ChEBI" id="CHEBI:246422"/>
        <note>ligand shared between dimeric partners</note>
    </ligand>
</feature>